<comment type="caution">
    <text evidence="2">The sequence shown here is derived from an EMBL/GenBank/DDBJ whole genome shotgun (WGS) entry which is preliminary data.</text>
</comment>
<proteinExistence type="predicted"/>
<dbReference type="Proteomes" id="UP000824998">
    <property type="component" value="Unassembled WGS sequence"/>
</dbReference>
<keyword evidence="3" id="KW-1185">Reference proteome</keyword>
<accession>A0A9P7YK73</accession>
<reference evidence="2" key="1">
    <citation type="journal article" date="2021" name="IMA Fungus">
        <title>Genomic characterization of three marine fungi, including Emericellopsis atlantica sp. nov. with signatures of a generalist lifestyle and marine biomass degradation.</title>
        <authorList>
            <person name="Hagestad O.C."/>
            <person name="Hou L."/>
            <person name="Andersen J.H."/>
            <person name="Hansen E.H."/>
            <person name="Altermark B."/>
            <person name="Li C."/>
            <person name="Kuhnert E."/>
            <person name="Cox R.J."/>
            <person name="Crous P.W."/>
            <person name="Spatafora J.W."/>
            <person name="Lail K."/>
            <person name="Amirebrahimi M."/>
            <person name="Lipzen A."/>
            <person name="Pangilinan J."/>
            <person name="Andreopoulos W."/>
            <person name="Hayes R.D."/>
            <person name="Ng V."/>
            <person name="Grigoriev I.V."/>
            <person name="Jackson S.A."/>
            <person name="Sutton T.D.S."/>
            <person name="Dobson A.D.W."/>
            <person name="Rama T."/>
        </authorList>
    </citation>
    <scope>NUCLEOTIDE SEQUENCE</scope>
    <source>
        <strain evidence="2">TRa018bII</strain>
    </source>
</reference>
<dbReference type="AlphaFoldDB" id="A0A9P7YK73"/>
<dbReference type="EMBL" id="MU251460">
    <property type="protein sequence ID" value="KAG9234528.1"/>
    <property type="molecule type" value="Genomic_DNA"/>
</dbReference>
<protein>
    <submittedName>
        <fullName evidence="2">Uncharacterized protein</fullName>
    </submittedName>
</protein>
<feature type="region of interest" description="Disordered" evidence="1">
    <location>
        <begin position="168"/>
        <end position="253"/>
    </location>
</feature>
<name>A0A9P7YK73_9HELO</name>
<evidence type="ECO:0000313" key="3">
    <source>
        <dbReference type="Proteomes" id="UP000824998"/>
    </source>
</evidence>
<feature type="compositionally biased region" description="Basic residues" evidence="1">
    <location>
        <begin position="198"/>
        <end position="208"/>
    </location>
</feature>
<gene>
    <name evidence="2" type="ORF">BJ875DRAFT_441193</name>
</gene>
<evidence type="ECO:0000313" key="2">
    <source>
        <dbReference type="EMBL" id="KAG9234528.1"/>
    </source>
</evidence>
<evidence type="ECO:0000256" key="1">
    <source>
        <dbReference type="SAM" id="MobiDB-lite"/>
    </source>
</evidence>
<organism evidence="2 3">
    <name type="scientific">Amylocarpus encephaloides</name>
    <dbReference type="NCBI Taxonomy" id="45428"/>
    <lineage>
        <taxon>Eukaryota</taxon>
        <taxon>Fungi</taxon>
        <taxon>Dikarya</taxon>
        <taxon>Ascomycota</taxon>
        <taxon>Pezizomycotina</taxon>
        <taxon>Leotiomycetes</taxon>
        <taxon>Helotiales</taxon>
        <taxon>Helotiales incertae sedis</taxon>
        <taxon>Amylocarpus</taxon>
    </lineage>
</organism>
<sequence length="253" mass="27695">MPQPDCSAGCKETIFAKDQLWKLAPFIRGWKVLFVSYDDSASPTSVTLTSPPLPPAPLPDIPLALISAHLPPPTHRPLPKPCVSRIEARPRSFIRTSSSGTKHAEDRLSEIRLRMPCTCDDDVCVRAWDGYGAADEERRGGEGGREGEILSASYRYSTWDLSFPFHDVPPKTREEKGTRGGGGAHGQGALGDVPVCRKCARKQSKQRRQVIESASWWTAETTSTAGSEPARRRHSRKGSAPPQGCQPPEISRA</sequence>
<feature type="compositionally biased region" description="Basic and acidic residues" evidence="1">
    <location>
        <begin position="168"/>
        <end position="178"/>
    </location>
</feature>
<feature type="compositionally biased region" description="Low complexity" evidence="1">
    <location>
        <begin position="212"/>
        <end position="228"/>
    </location>
</feature>
<feature type="compositionally biased region" description="Gly residues" evidence="1">
    <location>
        <begin position="179"/>
        <end position="189"/>
    </location>
</feature>